<dbReference type="Proteomes" id="UP000198481">
    <property type="component" value="Chromosome I"/>
</dbReference>
<organism evidence="1 2">
    <name type="scientific">Pseudomonas prosekii</name>
    <dbReference type="NCBI Taxonomy" id="1148509"/>
    <lineage>
        <taxon>Bacteria</taxon>
        <taxon>Pseudomonadati</taxon>
        <taxon>Pseudomonadota</taxon>
        <taxon>Gammaproteobacteria</taxon>
        <taxon>Pseudomonadales</taxon>
        <taxon>Pseudomonadaceae</taxon>
        <taxon>Pseudomonas</taxon>
    </lineage>
</organism>
<protein>
    <submittedName>
        <fullName evidence="1">Uncharacterized protein</fullName>
    </submittedName>
</protein>
<name>A0A1H1WKH0_9PSED</name>
<gene>
    <name evidence="1" type="ORF">SAMN05216222_2759</name>
</gene>
<sequence>MTRSMRVWKWLNHVLSAIGVLAIIALVTLLFSLRPSNPATPVLPGHPDAVWRGAQDGGFFIEITQSNPPDYFVQVRYEHGDIYREGWVRFQTPDGKPLTMARVNSADDGYVYVDSYLPMTADREEARP</sequence>
<dbReference type="AlphaFoldDB" id="A0A1H1WKH0"/>
<dbReference type="RefSeq" id="WP_092276039.1">
    <property type="nucleotide sequence ID" value="NZ_LT629762.1"/>
</dbReference>
<evidence type="ECO:0000313" key="2">
    <source>
        <dbReference type="Proteomes" id="UP000198481"/>
    </source>
</evidence>
<dbReference type="STRING" id="1148509.SAMN05216222_2759"/>
<accession>A0A1H1WKH0</accession>
<reference evidence="2" key="1">
    <citation type="submission" date="2016-10" db="EMBL/GenBank/DDBJ databases">
        <authorList>
            <person name="Varghese N."/>
            <person name="Submissions S."/>
        </authorList>
    </citation>
    <scope>NUCLEOTIDE SEQUENCE [LARGE SCALE GENOMIC DNA]</scope>
    <source>
        <strain evidence="2">LMG 26867</strain>
    </source>
</reference>
<dbReference type="EMBL" id="LT629762">
    <property type="protein sequence ID" value="SDS97160.1"/>
    <property type="molecule type" value="Genomic_DNA"/>
</dbReference>
<evidence type="ECO:0000313" key="1">
    <source>
        <dbReference type="EMBL" id="SDS97160.1"/>
    </source>
</evidence>
<proteinExistence type="predicted"/>